<feature type="transmembrane region" description="Helical" evidence="2">
    <location>
        <begin position="240"/>
        <end position="258"/>
    </location>
</feature>
<feature type="transmembrane region" description="Helical" evidence="2">
    <location>
        <begin position="270"/>
        <end position="289"/>
    </location>
</feature>
<dbReference type="Proteomes" id="UP000553888">
    <property type="component" value="Unassembled WGS sequence"/>
</dbReference>
<keyword evidence="2" id="KW-0812">Transmembrane</keyword>
<accession>A0A852Y4X4</accession>
<dbReference type="AlphaFoldDB" id="A0A852Y4X4"/>
<keyword evidence="4" id="KW-1185">Reference proteome</keyword>
<keyword evidence="2" id="KW-0472">Membrane</keyword>
<gene>
    <name evidence="3" type="ORF">BJ979_000602</name>
</gene>
<feature type="region of interest" description="Disordered" evidence="1">
    <location>
        <begin position="1"/>
        <end position="34"/>
    </location>
</feature>
<sequence>MSSPDHPGPEGDEGDAGRTPAPLDPGAWVDPDTREWRMDRDFPDRSRGALASLARTRPELVRPTAALLLGALVIAVGAAALGAPTIAWSAVGLGVLVALGIGASQTSVHRDFDAYAGSIHQLRFTPTSFVLSKPGSTLEVDWAGITGARARGDLLELRTSVDHVIPLIPLPLLGPTGLRRLREAIDTGVDAAAGPPPPFPITHPVEGLPSAYPVGSTLPGGAGPGRAAVRMARGFATSPAPIVLIAVVAILLGLQAVTGSRLLGEWAMPYLIFLGLALAVSVGAAAIAAQRARRRGLVGSAQLQSDRLATRIGPTAATYELAYVSDVQITAEHVLFQTRPRGQWHLMSRELLTAEAQRDLLLRVSGRGV</sequence>
<keyword evidence="2" id="KW-1133">Transmembrane helix</keyword>
<name>A0A852Y4X4_9MICO</name>
<proteinExistence type="predicted"/>
<evidence type="ECO:0000256" key="2">
    <source>
        <dbReference type="SAM" id="Phobius"/>
    </source>
</evidence>
<dbReference type="EMBL" id="JACBZY010000001">
    <property type="protein sequence ID" value="NYG97976.1"/>
    <property type="molecule type" value="Genomic_DNA"/>
</dbReference>
<dbReference type="RefSeq" id="WP_179565044.1">
    <property type="nucleotide sequence ID" value="NZ_JACBZY010000001.1"/>
</dbReference>
<evidence type="ECO:0000313" key="4">
    <source>
        <dbReference type="Proteomes" id="UP000553888"/>
    </source>
</evidence>
<evidence type="ECO:0000313" key="3">
    <source>
        <dbReference type="EMBL" id="NYG97976.1"/>
    </source>
</evidence>
<reference evidence="3 4" key="1">
    <citation type="submission" date="2020-07" db="EMBL/GenBank/DDBJ databases">
        <title>Sequencing the genomes of 1000 actinobacteria strains.</title>
        <authorList>
            <person name="Klenk H.-P."/>
        </authorList>
    </citation>
    <scope>NUCLEOTIDE SEQUENCE [LARGE SCALE GENOMIC DNA]</scope>
    <source>
        <strain evidence="3 4">DSM 23141</strain>
    </source>
</reference>
<feature type="transmembrane region" description="Helical" evidence="2">
    <location>
        <begin position="86"/>
        <end position="103"/>
    </location>
</feature>
<feature type="transmembrane region" description="Helical" evidence="2">
    <location>
        <begin position="60"/>
        <end position="80"/>
    </location>
</feature>
<evidence type="ECO:0000256" key="1">
    <source>
        <dbReference type="SAM" id="MobiDB-lite"/>
    </source>
</evidence>
<organism evidence="3 4">
    <name type="scientific">Schumannella luteola</name>
    <dbReference type="NCBI Taxonomy" id="472059"/>
    <lineage>
        <taxon>Bacteria</taxon>
        <taxon>Bacillati</taxon>
        <taxon>Actinomycetota</taxon>
        <taxon>Actinomycetes</taxon>
        <taxon>Micrococcales</taxon>
        <taxon>Microbacteriaceae</taxon>
        <taxon>Schumannella</taxon>
    </lineage>
</organism>
<comment type="caution">
    <text evidence="3">The sequence shown here is derived from an EMBL/GenBank/DDBJ whole genome shotgun (WGS) entry which is preliminary data.</text>
</comment>
<protein>
    <submittedName>
        <fullName evidence="3">Uncharacterized protein</fullName>
    </submittedName>
</protein>